<comment type="caution">
    <text evidence="1">The sequence shown here is derived from an EMBL/GenBank/DDBJ whole genome shotgun (WGS) entry which is preliminary data.</text>
</comment>
<reference evidence="1" key="1">
    <citation type="journal article" date="2023" name="Plant J.">
        <title>The genome of the king protea, Protea cynaroides.</title>
        <authorList>
            <person name="Chang J."/>
            <person name="Duong T.A."/>
            <person name="Schoeman C."/>
            <person name="Ma X."/>
            <person name="Roodt D."/>
            <person name="Barker N."/>
            <person name="Li Z."/>
            <person name="Van de Peer Y."/>
            <person name="Mizrachi E."/>
        </authorList>
    </citation>
    <scope>NUCLEOTIDE SEQUENCE</scope>
    <source>
        <tissue evidence="1">Young leaves</tissue>
    </source>
</reference>
<dbReference type="Proteomes" id="UP001141806">
    <property type="component" value="Unassembled WGS sequence"/>
</dbReference>
<evidence type="ECO:0000313" key="2">
    <source>
        <dbReference type="Proteomes" id="UP001141806"/>
    </source>
</evidence>
<organism evidence="1 2">
    <name type="scientific">Protea cynaroides</name>
    <dbReference type="NCBI Taxonomy" id="273540"/>
    <lineage>
        <taxon>Eukaryota</taxon>
        <taxon>Viridiplantae</taxon>
        <taxon>Streptophyta</taxon>
        <taxon>Embryophyta</taxon>
        <taxon>Tracheophyta</taxon>
        <taxon>Spermatophyta</taxon>
        <taxon>Magnoliopsida</taxon>
        <taxon>Proteales</taxon>
        <taxon>Proteaceae</taxon>
        <taxon>Protea</taxon>
    </lineage>
</organism>
<proteinExistence type="predicted"/>
<keyword evidence="2" id="KW-1185">Reference proteome</keyword>
<protein>
    <submittedName>
        <fullName evidence="1">Uncharacterized protein</fullName>
    </submittedName>
</protein>
<name>A0A9Q0GJZ6_9MAGN</name>
<gene>
    <name evidence="1" type="ORF">NE237_000094</name>
</gene>
<dbReference type="AlphaFoldDB" id="A0A9Q0GJZ6"/>
<sequence>MEILQNWSFLMLRQAEAFRKPEWGNGGPTDECLQYMCSRVYSSPFLFLGACAWRVHFFDVGMVNSWVSIDSPYLKWRSKMA</sequence>
<evidence type="ECO:0000313" key="1">
    <source>
        <dbReference type="EMBL" id="KAJ4930485.1"/>
    </source>
</evidence>
<dbReference type="EMBL" id="JAMYWD010003532">
    <property type="protein sequence ID" value="KAJ4930485.1"/>
    <property type="molecule type" value="Genomic_DNA"/>
</dbReference>
<accession>A0A9Q0GJZ6</accession>